<protein>
    <submittedName>
        <fullName evidence="1">Uncharacterized protein</fullName>
    </submittedName>
</protein>
<organism evidence="1 2">
    <name type="scientific">Emiliania huxleyi (strain CCMP1516)</name>
    <dbReference type="NCBI Taxonomy" id="280463"/>
    <lineage>
        <taxon>Eukaryota</taxon>
        <taxon>Haptista</taxon>
        <taxon>Haptophyta</taxon>
        <taxon>Prymnesiophyceae</taxon>
        <taxon>Isochrysidales</taxon>
        <taxon>Noelaerhabdaceae</taxon>
        <taxon>Emiliania</taxon>
    </lineage>
</organism>
<reference evidence="2" key="1">
    <citation type="journal article" date="2013" name="Nature">
        <title>Pan genome of the phytoplankton Emiliania underpins its global distribution.</title>
        <authorList>
            <person name="Read B.A."/>
            <person name="Kegel J."/>
            <person name="Klute M.J."/>
            <person name="Kuo A."/>
            <person name="Lefebvre S.C."/>
            <person name="Maumus F."/>
            <person name="Mayer C."/>
            <person name="Miller J."/>
            <person name="Monier A."/>
            <person name="Salamov A."/>
            <person name="Young J."/>
            <person name="Aguilar M."/>
            <person name="Claverie J.M."/>
            <person name="Frickenhaus S."/>
            <person name="Gonzalez K."/>
            <person name="Herman E.K."/>
            <person name="Lin Y.C."/>
            <person name="Napier J."/>
            <person name="Ogata H."/>
            <person name="Sarno A.F."/>
            <person name="Shmutz J."/>
            <person name="Schroeder D."/>
            <person name="de Vargas C."/>
            <person name="Verret F."/>
            <person name="von Dassow P."/>
            <person name="Valentin K."/>
            <person name="Van de Peer Y."/>
            <person name="Wheeler G."/>
            <person name="Dacks J.B."/>
            <person name="Delwiche C.F."/>
            <person name="Dyhrman S.T."/>
            <person name="Glockner G."/>
            <person name="John U."/>
            <person name="Richards T."/>
            <person name="Worden A.Z."/>
            <person name="Zhang X."/>
            <person name="Grigoriev I.V."/>
            <person name="Allen A.E."/>
            <person name="Bidle K."/>
            <person name="Borodovsky M."/>
            <person name="Bowler C."/>
            <person name="Brownlee C."/>
            <person name="Cock J.M."/>
            <person name="Elias M."/>
            <person name="Gladyshev V.N."/>
            <person name="Groth M."/>
            <person name="Guda C."/>
            <person name="Hadaegh A."/>
            <person name="Iglesias-Rodriguez M.D."/>
            <person name="Jenkins J."/>
            <person name="Jones B.M."/>
            <person name="Lawson T."/>
            <person name="Leese F."/>
            <person name="Lindquist E."/>
            <person name="Lobanov A."/>
            <person name="Lomsadze A."/>
            <person name="Malik S.B."/>
            <person name="Marsh M.E."/>
            <person name="Mackinder L."/>
            <person name="Mock T."/>
            <person name="Mueller-Roeber B."/>
            <person name="Pagarete A."/>
            <person name="Parker M."/>
            <person name="Probert I."/>
            <person name="Quesneville H."/>
            <person name="Raines C."/>
            <person name="Rensing S.A."/>
            <person name="Riano-Pachon D.M."/>
            <person name="Richier S."/>
            <person name="Rokitta S."/>
            <person name="Shiraiwa Y."/>
            <person name="Soanes D.M."/>
            <person name="van der Giezen M."/>
            <person name="Wahlund T.M."/>
            <person name="Williams B."/>
            <person name="Wilson W."/>
            <person name="Wolfe G."/>
            <person name="Wurch L.L."/>
        </authorList>
    </citation>
    <scope>NUCLEOTIDE SEQUENCE</scope>
</reference>
<dbReference type="EnsemblProtists" id="EOD21748">
    <property type="protein sequence ID" value="EOD21748"/>
    <property type="gene ID" value="EMIHUDRAFT_101578"/>
</dbReference>
<evidence type="ECO:0000313" key="2">
    <source>
        <dbReference type="Proteomes" id="UP000013827"/>
    </source>
</evidence>
<dbReference type="KEGG" id="ehx:EMIHUDRAFT_101578"/>
<proteinExistence type="predicted"/>
<dbReference type="Proteomes" id="UP000013827">
    <property type="component" value="Unassembled WGS sequence"/>
</dbReference>
<dbReference type="HOGENOM" id="CLU_130151_0_0_1"/>
<dbReference type="PaxDb" id="2903-EOD21748"/>
<evidence type="ECO:0000313" key="1">
    <source>
        <dbReference type="EnsemblProtists" id="EOD21748"/>
    </source>
</evidence>
<sequence length="177" mass="18586">MLRVFGRRLRLAAPPAGTPAPMVCPLDLALTGTAWARFLNELLTCGLLDAAPFSSSAALQLAIDRLDVSPAALEAGGGCARGPTFSPAAVSAYGLPPSANPQLLASYFKDYVLALEGALPPSLCAPNVAGPQWLEEARDAATYLRGDAGRRSVEDKRLYLLAPGAPLLFSVPAWVRR</sequence>
<dbReference type="AlphaFoldDB" id="A0A0D3JE13"/>
<dbReference type="GeneID" id="17267255"/>
<dbReference type="RefSeq" id="XP_005774177.1">
    <property type="nucleotide sequence ID" value="XM_005774120.1"/>
</dbReference>
<keyword evidence="2" id="KW-1185">Reference proteome</keyword>
<accession>A0A0D3JE13</accession>
<reference evidence="1" key="2">
    <citation type="submission" date="2024-10" db="UniProtKB">
        <authorList>
            <consortium name="EnsemblProtists"/>
        </authorList>
    </citation>
    <scope>IDENTIFICATION</scope>
</reference>
<name>A0A0D3JE13_EMIH1</name>